<comment type="caution">
    <text evidence="1">The sequence shown here is derived from an EMBL/GenBank/DDBJ whole genome shotgun (WGS) entry which is preliminary data.</text>
</comment>
<sequence>MGERGGSPPPFPLPGDAKLPIFYSDPHELRLNNLNDVERRGVEGLEHNLGHLFAVRFGVERGLGEEDGVFLGGDTQLIVEGVMPDLLHIVPVGDNAVLDGISQGENSPFGLGLVTDVRVLLAHTDHHTLVAGTTDNRGEHLAMGRGHVD</sequence>
<protein>
    <submittedName>
        <fullName evidence="1">Uncharacterized protein</fullName>
    </submittedName>
</protein>
<accession>A0A433CVR2</accession>
<organism evidence="1 2">
    <name type="scientific">Jimgerdemannia flammicorona</name>
    <dbReference type="NCBI Taxonomy" id="994334"/>
    <lineage>
        <taxon>Eukaryota</taxon>
        <taxon>Fungi</taxon>
        <taxon>Fungi incertae sedis</taxon>
        <taxon>Mucoromycota</taxon>
        <taxon>Mucoromycotina</taxon>
        <taxon>Endogonomycetes</taxon>
        <taxon>Endogonales</taxon>
        <taxon>Endogonaceae</taxon>
        <taxon>Jimgerdemannia</taxon>
    </lineage>
</organism>
<name>A0A433CVR2_9FUNG</name>
<dbReference type="Proteomes" id="UP000268093">
    <property type="component" value="Unassembled WGS sequence"/>
</dbReference>
<dbReference type="AlphaFoldDB" id="A0A433CVR2"/>
<proteinExistence type="predicted"/>
<evidence type="ECO:0000313" key="1">
    <source>
        <dbReference type="EMBL" id="RUP42736.1"/>
    </source>
</evidence>
<gene>
    <name evidence="1" type="ORF">BC936DRAFT_138153</name>
</gene>
<dbReference type="OrthoDB" id="10266825at2759"/>
<evidence type="ECO:0000313" key="2">
    <source>
        <dbReference type="Proteomes" id="UP000268093"/>
    </source>
</evidence>
<reference evidence="1 2" key="1">
    <citation type="journal article" date="2018" name="New Phytol.">
        <title>Phylogenomics of Endogonaceae and evolution of mycorrhizas within Mucoromycota.</title>
        <authorList>
            <person name="Chang Y."/>
            <person name="Desiro A."/>
            <person name="Na H."/>
            <person name="Sandor L."/>
            <person name="Lipzen A."/>
            <person name="Clum A."/>
            <person name="Barry K."/>
            <person name="Grigoriev I.V."/>
            <person name="Martin F.M."/>
            <person name="Stajich J.E."/>
            <person name="Smith M.E."/>
            <person name="Bonito G."/>
            <person name="Spatafora J.W."/>
        </authorList>
    </citation>
    <scope>NUCLEOTIDE SEQUENCE [LARGE SCALE GENOMIC DNA]</scope>
    <source>
        <strain evidence="1 2">GMNB39</strain>
    </source>
</reference>
<keyword evidence="2" id="KW-1185">Reference proteome</keyword>
<dbReference type="EMBL" id="RBNI01012561">
    <property type="protein sequence ID" value="RUP42736.1"/>
    <property type="molecule type" value="Genomic_DNA"/>
</dbReference>